<proteinExistence type="predicted"/>
<dbReference type="Pfam" id="PF10431">
    <property type="entry name" value="ClpB_D2-small"/>
    <property type="match status" value="1"/>
</dbReference>
<accession>A0ABW0KYJ0</accession>
<evidence type="ECO:0000256" key="2">
    <source>
        <dbReference type="ARBA" id="ARBA00022840"/>
    </source>
</evidence>
<feature type="domain" description="AAA+ ATPase" evidence="4">
    <location>
        <begin position="219"/>
        <end position="383"/>
    </location>
</feature>
<dbReference type="RefSeq" id="WP_377171796.1">
    <property type="nucleotide sequence ID" value="NZ_JBHSMQ010000014.1"/>
</dbReference>
<dbReference type="Gene3D" id="3.40.50.300">
    <property type="entry name" value="P-loop containing nucleotide triphosphate hydrolases"/>
    <property type="match status" value="2"/>
</dbReference>
<dbReference type="Proteomes" id="UP001596052">
    <property type="component" value="Unassembled WGS sequence"/>
</dbReference>
<evidence type="ECO:0000313" key="7">
    <source>
        <dbReference type="Proteomes" id="UP001596052"/>
    </source>
</evidence>
<keyword evidence="7" id="KW-1185">Reference proteome</keyword>
<dbReference type="SUPFAM" id="SSF52540">
    <property type="entry name" value="P-loop containing nucleoside triphosphate hydrolases"/>
    <property type="match status" value="2"/>
</dbReference>
<protein>
    <submittedName>
        <fullName evidence="6">AAA family ATPase</fullName>
    </submittedName>
</protein>
<dbReference type="CDD" id="cd19499">
    <property type="entry name" value="RecA-like_ClpB_Hsp104-like"/>
    <property type="match status" value="1"/>
</dbReference>
<evidence type="ECO:0000313" key="6">
    <source>
        <dbReference type="EMBL" id="MFC5457947.1"/>
    </source>
</evidence>
<feature type="domain" description="Clp ATPase C-terminal" evidence="5">
    <location>
        <begin position="665"/>
        <end position="757"/>
    </location>
</feature>
<organism evidence="6 7">
    <name type="scientific">Prosthecobacter fluviatilis</name>
    <dbReference type="NCBI Taxonomy" id="445931"/>
    <lineage>
        <taxon>Bacteria</taxon>
        <taxon>Pseudomonadati</taxon>
        <taxon>Verrucomicrobiota</taxon>
        <taxon>Verrucomicrobiia</taxon>
        <taxon>Verrucomicrobiales</taxon>
        <taxon>Verrucomicrobiaceae</taxon>
        <taxon>Prosthecobacter</taxon>
    </lineage>
</organism>
<dbReference type="InterPro" id="IPR019489">
    <property type="entry name" value="Clp_ATPase_C"/>
</dbReference>
<comment type="caution">
    <text evidence="6">The sequence shown here is derived from an EMBL/GenBank/DDBJ whole genome shotgun (WGS) entry which is preliminary data.</text>
</comment>
<evidence type="ECO:0000259" key="5">
    <source>
        <dbReference type="SMART" id="SM01086"/>
    </source>
</evidence>
<dbReference type="Gene3D" id="1.10.8.60">
    <property type="match status" value="1"/>
</dbReference>
<keyword evidence="1" id="KW-0547">Nucleotide-binding</keyword>
<dbReference type="PANTHER" id="PTHR11638:SF18">
    <property type="entry name" value="HEAT SHOCK PROTEIN 104"/>
    <property type="match status" value="1"/>
</dbReference>
<evidence type="ECO:0000259" key="4">
    <source>
        <dbReference type="SMART" id="SM00382"/>
    </source>
</evidence>
<sequence length="760" mass="84127">MATHVYPVLLWRDAGGGVTGVLVGDYRSATAYAGTPQEVLRQLGDALDWRAEHESWSIGPELVEPQLREVKVDVRAQYKDETEHRLIPSPETITLRVPCVTGKAENGLAVCEVPVLDLRFHFHNEAQLKDLVRHYVKDHLTGTTPAALTLKLPPRGVWLDKVSVRDLQSSARQTPMREREDMKVLFTVADALLHERGHQSAAYGREGLVMALMNKLQHERAHVLLVGEPGCGKSTILHDAARRMARLSTDEEDDKSMRTWRCWRGSGARMIAGMKYLGQWEERCEDFIRRLSEIEGIFCVENLLELLRVGGAEANDSVGAFLLPYLQRRELHMVAEATPAEVDACRRLMPGLLDVFQIVHVPPFDDGGARSVLERVAHACASSGRLEFEAGCVGLVHRLFRRFQPYAAFPGPAAAFIRKLAEQAARQPLEERSVSADDVMALFIQQTGLPELLLRDEVPLPLEDVQAALARQIIGQSAAVDAAARVITSIKAGMTDPARPQGVLLFCGPTGVGKTALARAMAEFCFGAGAEKERLVRLDMSEYSGWGAANRLLHSPEGDAASWIQKLRRQPFSVLLFDEVEKAAAEAYDVLLGLLDEGRLTDRFGRVTDFRSAIIVMTSNLGASSKGAMGFGSENATPGFESAVKKFFRPEFFNRLDAVVTFDPLAKEHVREIALKELQELSTREGLSAAGLQLAWSDALLARLVQDGYDHRFGARPLQRALERMVVTPLAKWRLEHPQRQSGTITVTLSEDGSTQLQWS</sequence>
<name>A0ABW0KYJ0_9BACT</name>
<reference evidence="7" key="1">
    <citation type="journal article" date="2019" name="Int. J. Syst. Evol. Microbiol.">
        <title>The Global Catalogue of Microorganisms (GCM) 10K type strain sequencing project: providing services to taxonomists for standard genome sequencing and annotation.</title>
        <authorList>
            <consortium name="The Broad Institute Genomics Platform"/>
            <consortium name="The Broad Institute Genome Sequencing Center for Infectious Disease"/>
            <person name="Wu L."/>
            <person name="Ma J."/>
        </authorList>
    </citation>
    <scope>NUCLEOTIDE SEQUENCE [LARGE SCALE GENOMIC DNA]</scope>
    <source>
        <strain evidence="7">CGMCC 4.1469</strain>
    </source>
</reference>
<dbReference type="InterPro" id="IPR050130">
    <property type="entry name" value="ClpA_ClpB"/>
</dbReference>
<dbReference type="PANTHER" id="PTHR11638">
    <property type="entry name" value="ATP-DEPENDENT CLP PROTEASE"/>
    <property type="match status" value="1"/>
</dbReference>
<dbReference type="SMART" id="SM00382">
    <property type="entry name" value="AAA"/>
    <property type="match status" value="2"/>
</dbReference>
<gene>
    <name evidence="6" type="ORF">ACFQDI_23965</name>
</gene>
<dbReference type="Pfam" id="PF07724">
    <property type="entry name" value="AAA_2"/>
    <property type="match status" value="1"/>
</dbReference>
<dbReference type="EMBL" id="JBHSMQ010000014">
    <property type="protein sequence ID" value="MFC5457947.1"/>
    <property type="molecule type" value="Genomic_DNA"/>
</dbReference>
<dbReference type="InterPro" id="IPR027417">
    <property type="entry name" value="P-loop_NTPase"/>
</dbReference>
<evidence type="ECO:0000256" key="1">
    <source>
        <dbReference type="ARBA" id="ARBA00022741"/>
    </source>
</evidence>
<dbReference type="PRINTS" id="PR00300">
    <property type="entry name" value="CLPPROTEASEA"/>
</dbReference>
<evidence type="ECO:0000256" key="3">
    <source>
        <dbReference type="ARBA" id="ARBA00023186"/>
    </source>
</evidence>
<dbReference type="InterPro" id="IPR001270">
    <property type="entry name" value="ClpA/B"/>
</dbReference>
<feature type="domain" description="AAA+ ATPase" evidence="4">
    <location>
        <begin position="500"/>
        <end position="666"/>
    </location>
</feature>
<dbReference type="InterPro" id="IPR003959">
    <property type="entry name" value="ATPase_AAA_core"/>
</dbReference>
<dbReference type="SMART" id="SM01086">
    <property type="entry name" value="ClpB_D2-small"/>
    <property type="match status" value="1"/>
</dbReference>
<keyword evidence="3" id="KW-0143">Chaperone</keyword>
<dbReference type="InterPro" id="IPR003593">
    <property type="entry name" value="AAA+_ATPase"/>
</dbReference>
<keyword evidence="2" id="KW-0067">ATP-binding</keyword>